<dbReference type="NCBIfam" id="NF041131">
    <property type="entry name" value="RicT_YaaT_fam"/>
    <property type="match status" value="1"/>
</dbReference>
<feature type="region of interest" description="Disordered" evidence="1">
    <location>
        <begin position="308"/>
        <end position="440"/>
    </location>
</feature>
<evidence type="ECO:0000313" key="3">
    <source>
        <dbReference type="EMBL" id="CAA9252679.1"/>
    </source>
</evidence>
<protein>
    <submittedName>
        <fullName evidence="3">Stage 0 sporulation protein YaaT</fullName>
    </submittedName>
</protein>
<feature type="compositionally biased region" description="Basic and acidic residues" evidence="1">
    <location>
        <begin position="378"/>
        <end position="401"/>
    </location>
</feature>
<dbReference type="InterPro" id="IPR047767">
    <property type="entry name" value="PSP1-like"/>
</dbReference>
<reference evidence="3" key="1">
    <citation type="submission" date="2020-02" db="EMBL/GenBank/DDBJ databases">
        <authorList>
            <person name="Meier V. D."/>
        </authorList>
    </citation>
    <scope>NUCLEOTIDE SEQUENCE</scope>
    <source>
        <strain evidence="3">AVDCRST_MAG93</strain>
    </source>
</reference>
<accession>A0A6J4IKE5</accession>
<dbReference type="InterPro" id="IPR007557">
    <property type="entry name" value="PSP1_C"/>
</dbReference>
<feature type="compositionally biased region" description="Basic and acidic residues" evidence="1">
    <location>
        <begin position="308"/>
        <end position="317"/>
    </location>
</feature>
<feature type="domain" description="PSP1 C-terminal" evidence="2">
    <location>
        <begin position="61"/>
        <end position="146"/>
    </location>
</feature>
<dbReference type="PROSITE" id="PS51411">
    <property type="entry name" value="PSP1_C"/>
    <property type="match status" value="1"/>
</dbReference>
<gene>
    <name evidence="3" type="ORF">AVDCRST_MAG93-1830</name>
</gene>
<dbReference type="Pfam" id="PF04468">
    <property type="entry name" value="PSP1"/>
    <property type="match status" value="1"/>
</dbReference>
<name>A0A6J4IKE5_9CHLR</name>
<dbReference type="PANTHER" id="PTHR43830:SF3">
    <property type="entry name" value="PROTEIN PSP1"/>
    <property type="match status" value="1"/>
</dbReference>
<proteinExistence type="predicted"/>
<feature type="compositionally biased region" description="Polar residues" evidence="1">
    <location>
        <begin position="319"/>
        <end position="331"/>
    </location>
</feature>
<organism evidence="3">
    <name type="scientific">uncultured Chloroflexia bacterium</name>
    <dbReference type="NCBI Taxonomy" id="1672391"/>
    <lineage>
        <taxon>Bacteria</taxon>
        <taxon>Bacillati</taxon>
        <taxon>Chloroflexota</taxon>
        <taxon>Chloroflexia</taxon>
        <taxon>environmental samples</taxon>
    </lineage>
</organism>
<dbReference type="PANTHER" id="PTHR43830">
    <property type="entry name" value="PROTEIN PSP1"/>
    <property type="match status" value="1"/>
</dbReference>
<dbReference type="EMBL" id="CADCTR010000621">
    <property type="protein sequence ID" value="CAA9252679.1"/>
    <property type="molecule type" value="Genomic_DNA"/>
</dbReference>
<sequence>MPTVIGVRFKDSGKIYHFDPGDVPLAVGDWAIVETVRGPELGRIAAESIAIAPDDVMGELKPVLRRASQADLDNLAHLQQYLDEALSICAEKVVEHKLPMALVKAEYNFDGSRLTFFFTSDKRVDFRTLVRDLARTFHTRIELRQVGPRDEAKLLGGIGPCGRLLCCSTFLPDFARVSIKMAKDQDLPLNPVKISGVCGRLLCCLSYEHEQYLDIKSELPQRGAWVQTPEGPGEVVAVNVVRETVTVELMNGNTLDCTAAQISAVTDQVMVEARSRNAEGITPVARLRMVDELQDDADVALLEALEDRPAQREHGRSEVNATPSVSHQQASGPAPKTIPVEQRRTRGDQEGVPSLREQPAVQERARPEQHVVPNPQEGRPDQGQPRDDQVVEIRGGAREMEQQLLHRQTDAPSDKNAAADPTARNTSHRRRRRNRGSEGR</sequence>
<dbReference type="GO" id="GO:0005737">
    <property type="term" value="C:cytoplasm"/>
    <property type="evidence" value="ECO:0007669"/>
    <property type="project" value="TreeGrafter"/>
</dbReference>
<dbReference type="AlphaFoldDB" id="A0A6J4IKE5"/>
<evidence type="ECO:0000259" key="2">
    <source>
        <dbReference type="PROSITE" id="PS51411"/>
    </source>
</evidence>
<evidence type="ECO:0000256" key="1">
    <source>
        <dbReference type="SAM" id="MobiDB-lite"/>
    </source>
</evidence>